<dbReference type="InterPro" id="IPR023213">
    <property type="entry name" value="CAT-like_dom_sf"/>
</dbReference>
<dbReference type="EMBL" id="JASBNA010000022">
    <property type="protein sequence ID" value="KAK7684906.1"/>
    <property type="molecule type" value="Genomic_DNA"/>
</dbReference>
<accession>A0AAW0FVK6</accession>
<dbReference type="Gene3D" id="3.30.559.10">
    <property type="entry name" value="Chloramphenicol acetyltransferase-like domain"/>
    <property type="match status" value="1"/>
</dbReference>
<keyword evidence="2" id="KW-1185">Reference proteome</keyword>
<evidence type="ECO:0000313" key="2">
    <source>
        <dbReference type="Proteomes" id="UP001385951"/>
    </source>
</evidence>
<comment type="caution">
    <text evidence="1">The sequence shown here is derived from an EMBL/GenBank/DDBJ whole genome shotgun (WGS) entry which is preliminary data.</text>
</comment>
<proteinExistence type="predicted"/>
<dbReference type="Proteomes" id="UP001385951">
    <property type="component" value="Unassembled WGS sequence"/>
</dbReference>
<evidence type="ECO:0000313" key="1">
    <source>
        <dbReference type="EMBL" id="KAK7684906.1"/>
    </source>
</evidence>
<organism evidence="1 2">
    <name type="scientific">Cerrena zonata</name>
    <dbReference type="NCBI Taxonomy" id="2478898"/>
    <lineage>
        <taxon>Eukaryota</taxon>
        <taxon>Fungi</taxon>
        <taxon>Dikarya</taxon>
        <taxon>Basidiomycota</taxon>
        <taxon>Agaricomycotina</taxon>
        <taxon>Agaricomycetes</taxon>
        <taxon>Polyporales</taxon>
        <taxon>Cerrenaceae</taxon>
        <taxon>Cerrena</taxon>
    </lineage>
</organism>
<protein>
    <submittedName>
        <fullName evidence="1">Uncharacterized protein</fullName>
    </submittedName>
</protein>
<dbReference type="AlphaFoldDB" id="A0AAW0FVK6"/>
<sequence>MEFYPTEEYLWHPTDSSKNTLVRRCFGIEAFSAYMETRMDGFTHLTNSAALTFPTFTPTREVFEPQVRAAWTHLRHLIPQIAARGVQFPEPGGGFGLKYNLPASLMGVDEWASETVFFSDDVNTLYERHVELKDNCLWFPGDNHYVAEVHVSPMTTGWNISLVISHNSIDGRNAMSLLDLLVEALVGVIDKTKGSIDTLKWGTEITRLVPPAALIKMIVEKGSIVDLAPPTIPPAGSAPPPGVIPWMYPPLETGKKGDITRLTKLSKEATAKLHQLTNEHGRTVTQVITALSALAHIEAFLNIAGRKGNERFKLVSEAYEASNVYLVAFNFVNHRHKLPGGYHDFKSATGAPLCAIDGMPIMAPAKNIKALVKVDTNKKIGVCQVDEGLFWKAVEDIASGWKGADLSLDAWYQREIEKEIGAKFFDPSMFGIPAIIMSSIGDTDRLGLFKHVHPSSGNKTLIVEDIITGIRLRAPPPMNLLYQYDGQLQCHWMTGGEYNTAEEMELVTDIFEARLSEILRITDAAKTIVA</sequence>
<reference evidence="1 2" key="1">
    <citation type="submission" date="2022-09" db="EMBL/GenBank/DDBJ databases">
        <authorList>
            <person name="Palmer J.M."/>
        </authorList>
    </citation>
    <scope>NUCLEOTIDE SEQUENCE [LARGE SCALE GENOMIC DNA]</scope>
    <source>
        <strain evidence="1 2">DSM 7382</strain>
    </source>
</reference>
<gene>
    <name evidence="1" type="ORF">QCA50_011740</name>
</gene>
<name>A0AAW0FVK6_9APHY</name>